<proteinExistence type="predicted"/>
<keyword evidence="1" id="KW-0560">Oxidoreductase</keyword>
<organism evidence="3 4">
    <name type="scientific">Rhizophlyctis rosea</name>
    <dbReference type="NCBI Taxonomy" id="64517"/>
    <lineage>
        <taxon>Eukaryota</taxon>
        <taxon>Fungi</taxon>
        <taxon>Fungi incertae sedis</taxon>
        <taxon>Chytridiomycota</taxon>
        <taxon>Chytridiomycota incertae sedis</taxon>
        <taxon>Chytridiomycetes</taxon>
        <taxon>Rhizophlyctidales</taxon>
        <taxon>Rhizophlyctidaceae</taxon>
        <taxon>Rhizophlyctis</taxon>
    </lineage>
</organism>
<dbReference type="SUPFAM" id="SSF51430">
    <property type="entry name" value="NAD(P)-linked oxidoreductase"/>
    <property type="match status" value="1"/>
</dbReference>
<dbReference type="InterPro" id="IPR023210">
    <property type="entry name" value="NADP_OxRdtase_dom"/>
</dbReference>
<dbReference type="CDD" id="cd19077">
    <property type="entry name" value="AKR_AKR8A1-2"/>
    <property type="match status" value="1"/>
</dbReference>
<dbReference type="GO" id="GO:0016491">
    <property type="term" value="F:oxidoreductase activity"/>
    <property type="evidence" value="ECO:0007669"/>
    <property type="project" value="UniProtKB-KW"/>
</dbReference>
<dbReference type="PANTHER" id="PTHR43625:SF78">
    <property type="entry name" value="PYRIDOXAL REDUCTASE-RELATED"/>
    <property type="match status" value="1"/>
</dbReference>
<evidence type="ECO:0000313" key="3">
    <source>
        <dbReference type="EMBL" id="KAJ3055176.1"/>
    </source>
</evidence>
<gene>
    <name evidence="3" type="primary">PLR1</name>
    <name evidence="3" type="ORF">HK097_011330</name>
</gene>
<reference evidence="3" key="1">
    <citation type="submission" date="2020-05" db="EMBL/GenBank/DDBJ databases">
        <title>Phylogenomic resolution of chytrid fungi.</title>
        <authorList>
            <person name="Stajich J.E."/>
            <person name="Amses K."/>
            <person name="Simmons R."/>
            <person name="Seto K."/>
            <person name="Myers J."/>
            <person name="Bonds A."/>
            <person name="Quandt C.A."/>
            <person name="Barry K."/>
            <person name="Liu P."/>
            <person name="Grigoriev I."/>
            <person name="Longcore J.E."/>
            <person name="James T.Y."/>
        </authorList>
    </citation>
    <scope>NUCLEOTIDE SEQUENCE</scope>
    <source>
        <strain evidence="3">JEL0318</strain>
    </source>
</reference>
<dbReference type="PANTHER" id="PTHR43625">
    <property type="entry name" value="AFLATOXIN B1 ALDEHYDE REDUCTASE"/>
    <property type="match status" value="1"/>
</dbReference>
<evidence type="ECO:0000313" key="4">
    <source>
        <dbReference type="Proteomes" id="UP001212841"/>
    </source>
</evidence>
<evidence type="ECO:0000256" key="1">
    <source>
        <dbReference type="ARBA" id="ARBA00023002"/>
    </source>
</evidence>
<dbReference type="EMBL" id="JADGJD010000092">
    <property type="protein sequence ID" value="KAJ3055176.1"/>
    <property type="molecule type" value="Genomic_DNA"/>
</dbReference>
<keyword evidence="4" id="KW-1185">Reference proteome</keyword>
<dbReference type="GO" id="GO:0005737">
    <property type="term" value="C:cytoplasm"/>
    <property type="evidence" value="ECO:0007669"/>
    <property type="project" value="TreeGrafter"/>
</dbReference>
<accession>A0AAD5X7T5</accession>
<dbReference type="InterPro" id="IPR050791">
    <property type="entry name" value="Aldo-Keto_reductase"/>
</dbReference>
<dbReference type="Gene3D" id="3.20.20.100">
    <property type="entry name" value="NADP-dependent oxidoreductase domain"/>
    <property type="match status" value="1"/>
</dbReference>
<dbReference type="InterPro" id="IPR036812">
    <property type="entry name" value="NAD(P)_OxRdtase_dom_sf"/>
</dbReference>
<name>A0AAD5X7T5_9FUNG</name>
<dbReference type="Pfam" id="PF00248">
    <property type="entry name" value="Aldo_ket_red"/>
    <property type="match status" value="1"/>
</dbReference>
<dbReference type="Proteomes" id="UP001212841">
    <property type="component" value="Unassembled WGS sequence"/>
</dbReference>
<comment type="caution">
    <text evidence="3">The sequence shown here is derived from an EMBL/GenBank/DDBJ whole genome shotgun (WGS) entry which is preliminary data.</text>
</comment>
<protein>
    <submittedName>
        <fullName evidence="3">Pyridoxine 4-dehydrogenase</fullName>
    </submittedName>
</protein>
<sequence>MSAQQTSTPSLLGKPVGRTGFGLMGLTWAQQQTPDEQAFATMDAALATGSNFWNGGEFYGSPTPTLNLSLINRYFTQNPEAASKVILSIKGGVNLSTFKPDGSPDGIRRSIDNILSHLDGKKFLDIFECARVDTSTPIETTISAIAEYVKAGKVGGIGLSESSASTIRKAHAIHPIAAVEVEFSLFSTEILTNGVASTCAELGIPIVAYSPVGRGFLTGQIKTLSDIPEGDMRRNFERFYPENFDKNIQLVHEIEEVARRKGVTPAQLALSWVRYQSGRDGMPVIVPIPGTTKKERVEENAKEVELSKEDMKEIDGLLKSFTVVGGRYNKHLDLVDCRLERDGVGEAQHLSRNCQHDSVLKR</sequence>
<feature type="domain" description="NADP-dependent oxidoreductase" evidence="2">
    <location>
        <begin position="20"/>
        <end position="318"/>
    </location>
</feature>
<evidence type="ECO:0000259" key="2">
    <source>
        <dbReference type="Pfam" id="PF00248"/>
    </source>
</evidence>
<dbReference type="AlphaFoldDB" id="A0AAD5X7T5"/>